<dbReference type="InterPro" id="IPR034139">
    <property type="entry name" value="TOPRIM_OLD"/>
</dbReference>
<dbReference type="SUPFAM" id="SSF52540">
    <property type="entry name" value="P-loop containing nucleoside triphosphate hydrolases"/>
    <property type="match status" value="1"/>
</dbReference>
<dbReference type="InterPro" id="IPR027417">
    <property type="entry name" value="P-loop_NTPase"/>
</dbReference>
<feature type="domain" description="Endonuclease GajA/Old nuclease/RecF-like AAA" evidence="1">
    <location>
        <begin position="1"/>
        <end position="413"/>
    </location>
</feature>
<gene>
    <name evidence="3" type="ORF">B7C51_02290</name>
</gene>
<sequence length="626" mass="72037">MRINELIIKNFKNIGTEKPCKIVFPVEDDSDLISIIGENNIGKSSVLEALRLFMPGYVSTPDLNMFPFRREPQSADHYMEICVTFGGLTEQDLNHKYIKPYVYDGVLRVKRTWSGTGLKDSEVPFEVFIPNRYIEELSDKKTWNAKTFASLSRDLNRQYELYCTRKGLSAGETITKANQEDFVEFVYENNAGLIMESEPKWQPNPNGFASKFRSIMPKVIYVPAVKLAEEEASAQKNKSAANLIVSALFDRYLNTSGEIQQFQSAIQAIRNLFSGETAHDEIRRIQDRITQKLKRVIEADVEFDFTPPEVMDKLHLNSNILIKYNDFRTAPEHQGNGAQRLLILSLLEMMAEYIKESSQETESEWQRSFLFLIEEPEIYLHPQLQRKMRNALVSISKSSHAQVVCTSHSEQFINLADRHQGIVLFKKQANGTAKCIQVTGNIYEGETKKDQRDRMRMLLNFTSSTLEAFFAERVVLVEGDCEVASIYAISNKLKEIYPDKIEDINQLLHSICIVPCNGKLTQLAFFKVLRHFGIDSYLIHDLDGHLPNEGNNKIILNGIGSEEYRYTHDPNFEGDIFDQYWSGDKPWRATEKIYNHFAEYKEKLLSFFSFVVGKERFETLNLESAD</sequence>
<keyword evidence="3" id="KW-0378">Hydrolase</keyword>
<reference evidence="3 4" key="1">
    <citation type="submission" date="2017-03" db="EMBL/GenBank/DDBJ databases">
        <title>Paenibacillus larvae genome sequencing.</title>
        <authorList>
            <person name="Dingman D.W."/>
        </authorList>
    </citation>
    <scope>NUCLEOTIDE SEQUENCE [LARGE SCALE GENOMIC DNA]</scope>
    <source>
        <strain evidence="3 4">SAG 10367</strain>
    </source>
</reference>
<dbReference type="EMBL" id="CP020557">
    <property type="protein sequence ID" value="ARF66884.1"/>
    <property type="molecule type" value="Genomic_DNA"/>
</dbReference>
<dbReference type="Gene3D" id="3.40.50.300">
    <property type="entry name" value="P-loop containing nucleotide triphosphate hydrolases"/>
    <property type="match status" value="1"/>
</dbReference>
<accession>A0A1V0UNY5</accession>
<evidence type="ECO:0000259" key="1">
    <source>
        <dbReference type="Pfam" id="PF13175"/>
    </source>
</evidence>
<feature type="domain" description="OLD protein-like TOPRIM" evidence="2">
    <location>
        <begin position="469"/>
        <end position="543"/>
    </location>
</feature>
<dbReference type="PANTHER" id="PTHR43581:SF4">
    <property type="entry name" value="ATP_GTP PHOSPHATASE"/>
    <property type="match status" value="1"/>
</dbReference>
<name>A0A1V0UNY5_9BACL</name>
<evidence type="ECO:0000313" key="3">
    <source>
        <dbReference type="EMBL" id="ARF66884.1"/>
    </source>
</evidence>
<organism evidence="3 4">
    <name type="scientific">Paenibacillus larvae subsp. pulvifaciens</name>
    <dbReference type="NCBI Taxonomy" id="1477"/>
    <lineage>
        <taxon>Bacteria</taxon>
        <taxon>Bacillati</taxon>
        <taxon>Bacillota</taxon>
        <taxon>Bacilli</taxon>
        <taxon>Bacillales</taxon>
        <taxon>Paenibacillaceae</taxon>
        <taxon>Paenibacillus</taxon>
    </lineage>
</organism>
<dbReference type="PANTHER" id="PTHR43581">
    <property type="entry name" value="ATP/GTP PHOSPHATASE"/>
    <property type="match status" value="1"/>
</dbReference>
<proteinExistence type="predicted"/>
<dbReference type="RefSeq" id="WP_023484151.1">
    <property type="nucleotide sequence ID" value="NZ_CP020557.1"/>
</dbReference>
<dbReference type="AlphaFoldDB" id="A0A1V0UNY5"/>
<protein>
    <submittedName>
        <fullName evidence="3">ATP-dependent endonuclease</fullName>
    </submittedName>
</protein>
<dbReference type="InterPro" id="IPR041685">
    <property type="entry name" value="AAA_GajA/Old/RecF-like"/>
</dbReference>
<keyword evidence="3" id="KW-0540">Nuclease</keyword>
<evidence type="ECO:0000313" key="4">
    <source>
        <dbReference type="Proteomes" id="UP000192727"/>
    </source>
</evidence>
<keyword evidence="3" id="KW-0255">Endonuclease</keyword>
<dbReference type="Proteomes" id="UP000192727">
    <property type="component" value="Chromosome"/>
</dbReference>
<evidence type="ECO:0000259" key="2">
    <source>
        <dbReference type="Pfam" id="PF20469"/>
    </source>
</evidence>
<dbReference type="InterPro" id="IPR051396">
    <property type="entry name" value="Bact_Antivir_Def_Nuclease"/>
</dbReference>
<dbReference type="GO" id="GO:0004519">
    <property type="term" value="F:endonuclease activity"/>
    <property type="evidence" value="ECO:0007669"/>
    <property type="project" value="UniProtKB-KW"/>
</dbReference>
<dbReference type="CDD" id="cd01026">
    <property type="entry name" value="TOPRIM_OLD"/>
    <property type="match status" value="1"/>
</dbReference>
<dbReference type="Pfam" id="PF13175">
    <property type="entry name" value="AAA_15"/>
    <property type="match status" value="1"/>
</dbReference>
<dbReference type="Pfam" id="PF20469">
    <property type="entry name" value="OLD-like_TOPRIM"/>
    <property type="match status" value="1"/>
</dbReference>